<reference evidence="6 7" key="1">
    <citation type="submission" date="2016-10" db="EMBL/GenBank/DDBJ databases">
        <authorList>
            <person name="Varghese N."/>
            <person name="Submissions S."/>
        </authorList>
    </citation>
    <scope>NUCLEOTIDE SEQUENCE [LARGE SCALE GENOMIC DNA]</scope>
    <source>
        <strain evidence="6 7">CGMCC 1.6377</strain>
    </source>
</reference>
<sequence length="308" mass="32503">MTGSDAAGDRDGDDADRAGDGAAADLADHLRYLLVLSRPRFWLYLAGPVAVGVAYGIDGVDGLFTPTTLALAGYFLVPANVFLYGVNDVFDADVDAHNPKKGDREARWRGNRLALLAVVVAAALGVGTFAVTPPVAWPFLAGFFVLAAGYSVPPVRFKTTPFADSVSNGLYVLPGAAAYATVAGTAPPTFALAGAWLWTMGMHTFSAIPDVEPDREAGIRTTATLLGESRTYAYCLACWVAAAVAFAAVDVRLGALLGVYPVFVTWVAVSGVAVDRAYWWFPALNTVVGALFTMGGLWRIYPVWEALG</sequence>
<feature type="transmembrane region" description="Helical" evidence="5">
    <location>
        <begin position="69"/>
        <end position="90"/>
    </location>
</feature>
<protein>
    <submittedName>
        <fullName evidence="6">4-hydroxybenzoate polyprenyltransferase</fullName>
    </submittedName>
</protein>
<feature type="transmembrane region" description="Helical" evidence="5">
    <location>
        <begin position="41"/>
        <end position="57"/>
    </location>
</feature>
<evidence type="ECO:0000256" key="1">
    <source>
        <dbReference type="ARBA" id="ARBA00004651"/>
    </source>
</evidence>
<dbReference type="NCBIfam" id="NF009516">
    <property type="entry name" value="PRK12875.1"/>
    <property type="match status" value="1"/>
</dbReference>
<dbReference type="GO" id="GO:0016765">
    <property type="term" value="F:transferase activity, transferring alkyl or aryl (other than methyl) groups"/>
    <property type="evidence" value="ECO:0007669"/>
    <property type="project" value="InterPro"/>
</dbReference>
<dbReference type="Gene3D" id="1.20.120.1780">
    <property type="entry name" value="UbiA prenyltransferase"/>
    <property type="match status" value="1"/>
</dbReference>
<evidence type="ECO:0000256" key="5">
    <source>
        <dbReference type="SAM" id="Phobius"/>
    </source>
</evidence>
<keyword evidence="6" id="KW-0808">Transferase</keyword>
<evidence type="ECO:0000313" key="7">
    <source>
        <dbReference type="Proteomes" id="UP000323537"/>
    </source>
</evidence>
<feature type="transmembrane region" description="Helical" evidence="5">
    <location>
        <begin position="231"/>
        <end position="249"/>
    </location>
</feature>
<dbReference type="Gene3D" id="1.10.357.140">
    <property type="entry name" value="UbiA prenyltransferase"/>
    <property type="match status" value="1"/>
</dbReference>
<feature type="transmembrane region" description="Helical" evidence="5">
    <location>
        <begin position="176"/>
        <end position="198"/>
    </location>
</feature>
<name>A0A1I3BBD9_9EURY</name>
<proteinExistence type="predicted"/>
<evidence type="ECO:0000256" key="4">
    <source>
        <dbReference type="ARBA" id="ARBA00023136"/>
    </source>
</evidence>
<dbReference type="PANTHER" id="PTHR42723">
    <property type="entry name" value="CHLOROPHYLL SYNTHASE"/>
    <property type="match status" value="1"/>
</dbReference>
<dbReference type="InterPro" id="IPR044878">
    <property type="entry name" value="UbiA_sf"/>
</dbReference>
<evidence type="ECO:0000256" key="2">
    <source>
        <dbReference type="ARBA" id="ARBA00022692"/>
    </source>
</evidence>
<evidence type="ECO:0000256" key="3">
    <source>
        <dbReference type="ARBA" id="ARBA00022989"/>
    </source>
</evidence>
<dbReference type="CDD" id="cd13966">
    <property type="entry name" value="PT_UbiA_4"/>
    <property type="match status" value="1"/>
</dbReference>
<feature type="transmembrane region" description="Helical" evidence="5">
    <location>
        <begin position="111"/>
        <end position="130"/>
    </location>
</feature>
<feature type="transmembrane region" description="Helical" evidence="5">
    <location>
        <begin position="280"/>
        <end position="301"/>
    </location>
</feature>
<keyword evidence="2 5" id="KW-0812">Transmembrane</keyword>
<dbReference type="InterPro" id="IPR000537">
    <property type="entry name" value="UbiA_prenyltransferase"/>
</dbReference>
<organism evidence="6 7">
    <name type="scientific">Halorubrum aquaticum</name>
    <dbReference type="NCBI Taxonomy" id="387340"/>
    <lineage>
        <taxon>Archaea</taxon>
        <taxon>Methanobacteriati</taxon>
        <taxon>Methanobacteriota</taxon>
        <taxon>Stenosarchaea group</taxon>
        <taxon>Halobacteria</taxon>
        <taxon>Halobacteriales</taxon>
        <taxon>Haloferacaceae</taxon>
        <taxon>Halorubrum</taxon>
    </lineage>
</organism>
<dbReference type="Proteomes" id="UP000323537">
    <property type="component" value="Unassembled WGS sequence"/>
</dbReference>
<accession>A0A1I3BBD9</accession>
<dbReference type="Pfam" id="PF01040">
    <property type="entry name" value="UbiA"/>
    <property type="match status" value="1"/>
</dbReference>
<dbReference type="AlphaFoldDB" id="A0A1I3BBD9"/>
<feature type="transmembrane region" description="Helical" evidence="5">
    <location>
        <begin position="256"/>
        <end position="274"/>
    </location>
</feature>
<dbReference type="GO" id="GO:0005886">
    <property type="term" value="C:plasma membrane"/>
    <property type="evidence" value="ECO:0007669"/>
    <property type="project" value="UniProtKB-SubCell"/>
</dbReference>
<keyword evidence="4 5" id="KW-0472">Membrane</keyword>
<gene>
    <name evidence="6" type="ORF">SAMN04488066_11136</name>
</gene>
<evidence type="ECO:0000313" key="6">
    <source>
        <dbReference type="EMBL" id="SFH59594.1"/>
    </source>
</evidence>
<keyword evidence="3 5" id="KW-1133">Transmembrane helix</keyword>
<dbReference type="RefSeq" id="WP_149784660.1">
    <property type="nucleotide sequence ID" value="NZ_BAAADP010000001.1"/>
</dbReference>
<dbReference type="EMBL" id="FOPZ01000011">
    <property type="protein sequence ID" value="SFH59594.1"/>
    <property type="molecule type" value="Genomic_DNA"/>
</dbReference>
<comment type="subcellular location">
    <subcellularLocation>
        <location evidence="1">Cell membrane</location>
        <topology evidence="1">Multi-pass membrane protein</topology>
    </subcellularLocation>
</comment>
<keyword evidence="7" id="KW-1185">Reference proteome</keyword>
<dbReference type="InterPro" id="IPR050475">
    <property type="entry name" value="Prenyltransferase_related"/>
</dbReference>
<dbReference type="PANTHER" id="PTHR42723:SF1">
    <property type="entry name" value="CHLOROPHYLL SYNTHASE, CHLOROPLASTIC"/>
    <property type="match status" value="1"/>
</dbReference>